<evidence type="ECO:0008006" key="3">
    <source>
        <dbReference type="Google" id="ProtNLM"/>
    </source>
</evidence>
<reference evidence="1 2" key="1">
    <citation type="submission" date="2018-11" db="EMBL/GenBank/DDBJ databases">
        <title>Genome sequence of Mycoplasma struthionis sp. nov.</title>
        <authorList>
            <person name="Spergser J."/>
        </authorList>
    </citation>
    <scope>NUCLEOTIDE SEQUENCE [LARGE SCALE GENOMIC DNA]</scope>
    <source>
        <strain evidence="1 2">237IA</strain>
    </source>
</reference>
<dbReference type="AlphaFoldDB" id="A0A3G8LG70"/>
<protein>
    <recommendedName>
        <fullName evidence="3">Lipopolysaccharide cholinephosphotransferase</fullName>
    </recommendedName>
</protein>
<dbReference type="RefSeq" id="WP_124724357.1">
    <property type="nucleotide sequence ID" value="NZ_CP034044.1"/>
</dbReference>
<dbReference type="KEGG" id="mstr:EGN60_01630"/>
<proteinExistence type="predicted"/>
<accession>A0A3G8LG70</accession>
<sequence>MNTLIMKNKEILKEFVSICEENDLWYSMDNLSLLSFFNGYILDENIEHFEVMMQYKDYEKLKYLYPQRVLDSMSHSEYFSPQNLFISANKKEYNLENNVFIKINLLIPSNQKNILNYLKFKNRKRAFMSHYLHYYDLKNFSNKFKSFLAKILKPSTKLINYKDIYEILYIQNAEGYIATEGLIKKNSHRKWLPNLNLKVHKKSFDNFDVNVLENYDLYLSNIFGDYKNIKSFASVNINQQEE</sequence>
<evidence type="ECO:0000313" key="2">
    <source>
        <dbReference type="Proteomes" id="UP000275883"/>
    </source>
</evidence>
<dbReference type="OrthoDB" id="401364at2"/>
<name>A0A3G8LG70_9MOLU</name>
<organism evidence="1 2">
    <name type="scientific">Mycoplasma struthionis</name>
    <dbReference type="NCBI Taxonomy" id="538220"/>
    <lineage>
        <taxon>Bacteria</taxon>
        <taxon>Bacillati</taxon>
        <taxon>Mycoplasmatota</taxon>
        <taxon>Mollicutes</taxon>
        <taxon>Mycoplasmataceae</taxon>
        <taxon>Mycoplasma</taxon>
    </lineage>
</organism>
<dbReference type="Proteomes" id="UP000275883">
    <property type="component" value="Chromosome"/>
</dbReference>
<keyword evidence="2" id="KW-1185">Reference proteome</keyword>
<dbReference type="EMBL" id="CP034044">
    <property type="protein sequence ID" value="AZG68663.1"/>
    <property type="molecule type" value="Genomic_DNA"/>
</dbReference>
<evidence type="ECO:0000313" key="1">
    <source>
        <dbReference type="EMBL" id="AZG68663.1"/>
    </source>
</evidence>
<gene>
    <name evidence="1" type="ORF">EGN60_01630</name>
</gene>